<keyword evidence="2" id="KW-1185">Reference proteome</keyword>
<protein>
    <submittedName>
        <fullName evidence="1">Uncharacterized protein</fullName>
    </submittedName>
</protein>
<accession>A0A8C6ZF89</accession>
<evidence type="ECO:0000313" key="1">
    <source>
        <dbReference type="Ensembl" id="ENSNPEP00000013032.1"/>
    </source>
</evidence>
<dbReference type="AlphaFoldDB" id="A0A8C6ZF89"/>
<sequence length="150" mass="16540">MLQALLCWGGPAAASVQEQYCESLPAASNHTGECADVPLPPVAVDWRAGPGGQGVALDQSVAHFSGVPYVVMCQGDRQKLQSSGNLKSKETVMMESNKLKIHYKDILLTEDLIILCNYFLLENTESGDFFKDWTLTEINRNIQNSTSDMW</sequence>
<reference evidence="1" key="1">
    <citation type="submission" date="2025-08" db="UniProtKB">
        <authorList>
            <consortium name="Ensembl"/>
        </authorList>
    </citation>
    <scope>IDENTIFICATION</scope>
</reference>
<dbReference type="Proteomes" id="UP000694420">
    <property type="component" value="Unplaced"/>
</dbReference>
<dbReference type="Ensembl" id="ENSNPET00000013352.1">
    <property type="protein sequence ID" value="ENSNPEP00000013032.1"/>
    <property type="gene ID" value="ENSNPEG00000009727.1"/>
</dbReference>
<organism evidence="1 2">
    <name type="scientific">Nothoprocta perdicaria</name>
    <name type="common">Chilean tinamou</name>
    <name type="synonym">Crypturus perdicarius</name>
    <dbReference type="NCBI Taxonomy" id="30464"/>
    <lineage>
        <taxon>Eukaryota</taxon>
        <taxon>Metazoa</taxon>
        <taxon>Chordata</taxon>
        <taxon>Craniata</taxon>
        <taxon>Vertebrata</taxon>
        <taxon>Euteleostomi</taxon>
        <taxon>Archelosauria</taxon>
        <taxon>Archosauria</taxon>
        <taxon>Dinosauria</taxon>
        <taxon>Saurischia</taxon>
        <taxon>Theropoda</taxon>
        <taxon>Coelurosauria</taxon>
        <taxon>Aves</taxon>
        <taxon>Palaeognathae</taxon>
        <taxon>Tinamiformes</taxon>
        <taxon>Tinamidae</taxon>
        <taxon>Nothoprocta</taxon>
    </lineage>
</organism>
<reference evidence="1" key="2">
    <citation type="submission" date="2025-09" db="UniProtKB">
        <authorList>
            <consortium name="Ensembl"/>
        </authorList>
    </citation>
    <scope>IDENTIFICATION</scope>
</reference>
<proteinExistence type="predicted"/>
<name>A0A8C6ZF89_NOTPE</name>
<evidence type="ECO:0000313" key="2">
    <source>
        <dbReference type="Proteomes" id="UP000694420"/>
    </source>
</evidence>